<dbReference type="EMBL" id="CAMPGE010023476">
    <property type="protein sequence ID" value="CAI2381413.1"/>
    <property type="molecule type" value="Genomic_DNA"/>
</dbReference>
<evidence type="ECO:0000313" key="2">
    <source>
        <dbReference type="Proteomes" id="UP001295684"/>
    </source>
</evidence>
<evidence type="ECO:0000313" key="1">
    <source>
        <dbReference type="EMBL" id="CAI2381413.1"/>
    </source>
</evidence>
<keyword evidence="2" id="KW-1185">Reference proteome</keyword>
<proteinExistence type="predicted"/>
<dbReference type="Proteomes" id="UP001295684">
    <property type="component" value="Unassembled WGS sequence"/>
</dbReference>
<sequence>MISDNTLETVNIIDSEESEYESDDRDDWRSDVIKGHFETSKMVDEALSGLKETSEDAQDLLMSTISVSDMWNSYQDKFKLACKKLGERIEADEREREEMMKKYGRVFKRGHHHKLSTNATIVRQQAKFIRKERKSMNF</sequence>
<name>A0AAD2D6I4_EUPCR</name>
<gene>
    <name evidence="1" type="ORF">ECRASSUSDP1_LOCUS22868</name>
</gene>
<organism evidence="1 2">
    <name type="scientific">Euplotes crassus</name>
    <dbReference type="NCBI Taxonomy" id="5936"/>
    <lineage>
        <taxon>Eukaryota</taxon>
        <taxon>Sar</taxon>
        <taxon>Alveolata</taxon>
        <taxon>Ciliophora</taxon>
        <taxon>Intramacronucleata</taxon>
        <taxon>Spirotrichea</taxon>
        <taxon>Hypotrichia</taxon>
        <taxon>Euplotida</taxon>
        <taxon>Euplotidae</taxon>
        <taxon>Moneuplotes</taxon>
    </lineage>
</organism>
<reference evidence="1" key="1">
    <citation type="submission" date="2023-07" db="EMBL/GenBank/DDBJ databases">
        <authorList>
            <consortium name="AG Swart"/>
            <person name="Singh M."/>
            <person name="Singh A."/>
            <person name="Seah K."/>
            <person name="Emmerich C."/>
        </authorList>
    </citation>
    <scope>NUCLEOTIDE SEQUENCE</scope>
    <source>
        <strain evidence="1">DP1</strain>
    </source>
</reference>
<accession>A0AAD2D6I4</accession>
<dbReference type="AlphaFoldDB" id="A0AAD2D6I4"/>
<protein>
    <submittedName>
        <fullName evidence="1">Uncharacterized protein</fullName>
    </submittedName>
</protein>
<comment type="caution">
    <text evidence="1">The sequence shown here is derived from an EMBL/GenBank/DDBJ whole genome shotgun (WGS) entry which is preliminary data.</text>
</comment>